<evidence type="ECO:0008006" key="3">
    <source>
        <dbReference type="Google" id="ProtNLM"/>
    </source>
</evidence>
<accession>A0A4V3RQ25</accession>
<dbReference type="Proteomes" id="UP000310032">
    <property type="component" value="Unassembled WGS sequence"/>
</dbReference>
<dbReference type="Gene3D" id="2.160.20.110">
    <property type="match status" value="4"/>
</dbReference>
<dbReference type="PROSITE" id="PS51257">
    <property type="entry name" value="PROKAR_LIPOPROTEIN"/>
    <property type="match status" value="1"/>
</dbReference>
<evidence type="ECO:0000313" key="1">
    <source>
        <dbReference type="EMBL" id="TGY57720.1"/>
    </source>
</evidence>
<organism evidence="1 2">
    <name type="scientific">Parabacteroides distasonis</name>
    <dbReference type="NCBI Taxonomy" id="823"/>
    <lineage>
        <taxon>Bacteria</taxon>
        <taxon>Pseudomonadati</taxon>
        <taxon>Bacteroidota</taxon>
        <taxon>Bacteroidia</taxon>
        <taxon>Bacteroidales</taxon>
        <taxon>Tannerellaceae</taxon>
        <taxon>Parabacteroides</taxon>
    </lineage>
</organism>
<gene>
    <name evidence="1" type="ORF">E5342_09705</name>
</gene>
<dbReference type="EMBL" id="SRYM01000023">
    <property type="protein sequence ID" value="TGY57720.1"/>
    <property type="molecule type" value="Genomic_DNA"/>
</dbReference>
<dbReference type="AlphaFoldDB" id="A0A4V3RQ25"/>
<reference evidence="1 2" key="1">
    <citation type="submission" date="2019-04" db="EMBL/GenBank/DDBJ databases">
        <title>Microbes associate with the intestines of laboratory mice.</title>
        <authorList>
            <person name="Navarre W."/>
            <person name="Wong E."/>
            <person name="Huang K."/>
            <person name="Tropini C."/>
            <person name="Ng K."/>
            <person name="Yu B."/>
        </authorList>
    </citation>
    <scope>NUCLEOTIDE SEQUENCE [LARGE SCALE GENOMIC DNA]</scope>
    <source>
        <strain evidence="1 2">NM39_I3</strain>
    </source>
</reference>
<dbReference type="RefSeq" id="WP_135959294.1">
    <property type="nucleotide sequence ID" value="NZ_SRYM01000023.1"/>
</dbReference>
<protein>
    <recommendedName>
        <fullName evidence="3">GLUG domain-containing protein</fullName>
    </recommendedName>
</protein>
<comment type="caution">
    <text evidence="1">The sequence shown here is derived from an EMBL/GenBank/DDBJ whole genome shotgun (WGS) entry which is preliminary data.</text>
</comment>
<proteinExistence type="predicted"/>
<evidence type="ECO:0000313" key="2">
    <source>
        <dbReference type="Proteomes" id="UP000310032"/>
    </source>
</evidence>
<name>A0A4V3RQ25_PARDI</name>
<sequence length="988" mass="105526">MKRTAIYILGLSMVLSTFLWTGCADDELYRSNHLGSLLTENNNFKLSTFPLTKGIWVIPDTDRLIKIRLQSHTDNSVQEYDASVENRDNALSICLYIPKNREIPNSDYDLTAFLSNGKGLGTKLKVTFRDEMLHRIISSAIEFSLQGEGTAENPYLIGSKEDFDIFEYDLSRDSIAHGVGLYFRQTADFEAPPRSDAYEGRYYAGCRFAGYYDGTGHSITLPYIGSREESDNSIGLFKKLYNGAVIKDLILKPRMQGIKSNGGALAGISQDSVSISNVTVDGSITGSGERIGGFIGYATGYLSISGCRLFAEINGERYVGGLVGFMENGQLKVNDFSNLRNDYSPSLFTINASAQGAGGIAGAIINSGCELSDITLQHAISEEEVNLRVIYSGSGLAGGIAGEARISQPSSLRNIKILAPVRSEQNEVGGLMGKTDLSADLTIQICTVGSLVKGKDNIGGFFGNLNSRNHLVLNGRDKANRIVQIDNGYIAIEGTKYVGGMFGLLEGDIQAKSISLINANVTANENFGGGVIGKQQNNTLEGKSFEIDANMRVQGADAIGGLVGFAESSTIRGSVVKAIDLSSIPSPDSFKSDFAGTVCSGKTKDNDGNAEAENGTSMGGIVGYALDTYLENLCVTGKVFGREKVGGIVGHLRNKSRGHVKNCVGNTAAVKNLQGIYTGGVIGRLSMSTGSYEGIINYGNVDGGNLTGGIVGYIEFESAPSDFKLEFAVNVGDITGGQVVGGCVGLLRHDKSIKHTIAYSANYGKVTNSGDDGNIGGIIGQGDASRMAVMYCANHGEIAGSNGASKVGGIAGRLGKDPGGVGFTIGENMELAYCCNRGTISSGNKDSHVGGLLGYQEEGNDYDDQRWMTHDCYNTGTVTSDQNADNGGILGCVDHYGEVVRCINIGKVSYGNGVVGTHHGTIWHHHDLYYLENSGKGWCADSFPESKKKDKSTFHGFNFNDDWVTDDTNSINNGYPYLRNCPFQSIYK</sequence>